<feature type="transmembrane region" description="Helical" evidence="6">
    <location>
        <begin position="123"/>
        <end position="143"/>
    </location>
</feature>
<gene>
    <name evidence="7" type="ORF">V6N12_004223</name>
</gene>
<reference evidence="7 8" key="1">
    <citation type="journal article" date="2024" name="G3 (Bethesda)">
        <title>Genome assembly of Hibiscus sabdariffa L. provides insights into metabolisms of medicinal natural products.</title>
        <authorList>
            <person name="Kim T."/>
        </authorList>
    </citation>
    <scope>NUCLEOTIDE SEQUENCE [LARGE SCALE GENOMIC DNA]</scope>
    <source>
        <strain evidence="7">TK-2024</strain>
        <tissue evidence="7">Old leaves</tissue>
    </source>
</reference>
<evidence type="ECO:0000313" key="7">
    <source>
        <dbReference type="EMBL" id="KAK8520269.1"/>
    </source>
</evidence>
<organism evidence="7 8">
    <name type="scientific">Hibiscus sabdariffa</name>
    <name type="common">roselle</name>
    <dbReference type="NCBI Taxonomy" id="183260"/>
    <lineage>
        <taxon>Eukaryota</taxon>
        <taxon>Viridiplantae</taxon>
        <taxon>Streptophyta</taxon>
        <taxon>Embryophyta</taxon>
        <taxon>Tracheophyta</taxon>
        <taxon>Spermatophyta</taxon>
        <taxon>Magnoliopsida</taxon>
        <taxon>eudicotyledons</taxon>
        <taxon>Gunneridae</taxon>
        <taxon>Pentapetalae</taxon>
        <taxon>rosids</taxon>
        <taxon>malvids</taxon>
        <taxon>Malvales</taxon>
        <taxon>Malvaceae</taxon>
        <taxon>Malvoideae</taxon>
        <taxon>Hibiscus</taxon>
    </lineage>
</organism>
<keyword evidence="6" id="KW-0812">Transmembrane</keyword>
<feature type="transmembrane region" description="Helical" evidence="6">
    <location>
        <begin position="42"/>
        <end position="61"/>
    </location>
</feature>
<accession>A0ABR2CL45</accession>
<name>A0ABR2CL45_9ROSI</name>
<dbReference type="EMBL" id="JBBPBM010000049">
    <property type="protein sequence ID" value="KAK8520269.1"/>
    <property type="molecule type" value="Genomic_DNA"/>
</dbReference>
<comment type="caution">
    <text evidence="7">The sequence shown here is derived from an EMBL/GenBank/DDBJ whole genome shotgun (WGS) entry which is preliminary data.</text>
</comment>
<dbReference type="PANTHER" id="PTHR31042">
    <property type="entry name" value="CORE-2/I-BRANCHING BETA-1,6-N-ACETYLGLUCOSAMINYLTRANSFERASE FAMILY PROTEIN-RELATED"/>
    <property type="match status" value="1"/>
</dbReference>
<evidence type="ECO:0000256" key="3">
    <source>
        <dbReference type="ARBA" id="ARBA00022679"/>
    </source>
</evidence>
<keyword evidence="6" id="KW-1133">Transmembrane helix</keyword>
<keyword evidence="8" id="KW-1185">Reference proteome</keyword>
<protein>
    <recommendedName>
        <fullName evidence="9">Core-2/I-branching beta-1,6-N-acetylglucosaminyltransferase family protein</fullName>
    </recommendedName>
</protein>
<feature type="transmembrane region" description="Helical" evidence="6">
    <location>
        <begin position="99"/>
        <end position="117"/>
    </location>
</feature>
<dbReference type="PANTHER" id="PTHR31042:SF149">
    <property type="entry name" value="CORE-2_I-BRANCHING ENZYME"/>
    <property type="match status" value="1"/>
</dbReference>
<dbReference type="Pfam" id="PF04654">
    <property type="entry name" value="DUF599"/>
    <property type="match status" value="1"/>
</dbReference>
<feature type="transmembrane region" description="Helical" evidence="6">
    <location>
        <begin position="230"/>
        <end position="249"/>
    </location>
</feature>
<evidence type="ECO:0000256" key="2">
    <source>
        <dbReference type="ARBA" id="ARBA00022676"/>
    </source>
</evidence>
<dbReference type="Proteomes" id="UP001472677">
    <property type="component" value="Unassembled WGS sequence"/>
</dbReference>
<dbReference type="Pfam" id="PF02485">
    <property type="entry name" value="Branch"/>
    <property type="match status" value="1"/>
</dbReference>
<evidence type="ECO:0000313" key="8">
    <source>
        <dbReference type="Proteomes" id="UP001472677"/>
    </source>
</evidence>
<keyword evidence="4 6" id="KW-0472">Membrane</keyword>
<dbReference type="InterPro" id="IPR006747">
    <property type="entry name" value="DUF599"/>
</dbReference>
<evidence type="ECO:0000256" key="5">
    <source>
        <dbReference type="ARBA" id="ARBA00023180"/>
    </source>
</evidence>
<keyword evidence="2" id="KW-0328">Glycosyltransferase</keyword>
<proteinExistence type="predicted"/>
<evidence type="ECO:0000256" key="1">
    <source>
        <dbReference type="ARBA" id="ARBA00004606"/>
    </source>
</evidence>
<sequence length="596" mass="67435">MGSILMATTSIMLCAGLAAVISSTYSVKKPLNNSVFGAHDEFMVAIKYVTVLSVFLFSFLCHTSSIRFISQASILINTPQDPAFVVGPDYVSKLLEKGYLLNTVGYRLFYAALPLLLWIFGPVLVFMCSIVVVTLLYNLDFVFGFGRKNKTMQEIAIATAGAGAGAGSGSGSGSLCIPQLIHSFISSHYPAFSTNPLPKFKIRMKATHVWHLQLNVKDIIVMSGSRKRPVWIILLVNFVILFLIVAYVYSPTTSAACFIFSSKDCTLIFHKQPPALKVPARELTDGETISQVVISEILRTPPVESNNPKIAFLFLTPGTLPFEALWAKFFQGHEGRFSVYVHASREKPVHKTRYFKGRDIHSESVVWGQISMVDAERRLLAQALLDPDNQQFVLLSESCIPLQNFDYVYNYLMLTNVSFIDCFVDLGPHGSGRYSEHMMPEVEKKDFRKGSQWFALKRQHAIITMADSLYYTKFKYYCKPNMEGRNCYADEHYLPTFFNMIDPGGIANRSVTYVDWSERRWHPKSFKPVDITLEFLKNLTSIDDFIHFTSDSKRVLTGPCTWNGIKRPCYLFARKFYPETLEKLTLLFSNYTTLSV</sequence>
<evidence type="ECO:0000256" key="4">
    <source>
        <dbReference type="ARBA" id="ARBA00023136"/>
    </source>
</evidence>
<dbReference type="InterPro" id="IPR044174">
    <property type="entry name" value="BC10-like"/>
</dbReference>
<dbReference type="InterPro" id="IPR003406">
    <property type="entry name" value="Glyco_trans_14"/>
</dbReference>
<evidence type="ECO:0000256" key="6">
    <source>
        <dbReference type="SAM" id="Phobius"/>
    </source>
</evidence>
<keyword evidence="3" id="KW-0808">Transferase</keyword>
<keyword evidence="5" id="KW-0325">Glycoprotein</keyword>
<comment type="subcellular location">
    <subcellularLocation>
        <location evidence="1">Membrane</location>
        <topology evidence="1">Single-pass type II membrane protein</topology>
    </subcellularLocation>
</comment>
<evidence type="ECO:0008006" key="9">
    <source>
        <dbReference type="Google" id="ProtNLM"/>
    </source>
</evidence>